<dbReference type="SMART" id="SM00858">
    <property type="entry name" value="SAF"/>
    <property type="match status" value="1"/>
</dbReference>
<keyword evidence="4" id="KW-1185">Reference proteome</keyword>
<dbReference type="CDD" id="cd11614">
    <property type="entry name" value="SAF_CpaB_FlgA_like"/>
    <property type="match status" value="1"/>
</dbReference>
<name>A0ABT7PQ15_9BACT</name>
<feature type="compositionally biased region" description="Polar residues" evidence="1">
    <location>
        <begin position="249"/>
        <end position="259"/>
    </location>
</feature>
<gene>
    <name evidence="3" type="primary">cpaB</name>
    <name evidence="3" type="ORF">QTN89_24310</name>
</gene>
<accession>A0ABT7PQ15</accession>
<dbReference type="NCBIfam" id="TIGR03177">
    <property type="entry name" value="pilus_cpaB"/>
    <property type="match status" value="1"/>
</dbReference>
<evidence type="ECO:0000256" key="1">
    <source>
        <dbReference type="SAM" id="MobiDB-lite"/>
    </source>
</evidence>
<feature type="region of interest" description="Disordered" evidence="1">
    <location>
        <begin position="248"/>
        <end position="268"/>
    </location>
</feature>
<dbReference type="Pfam" id="PF08666">
    <property type="entry name" value="SAF"/>
    <property type="match status" value="1"/>
</dbReference>
<dbReference type="InterPro" id="IPR017592">
    <property type="entry name" value="Pilus_assmbl_Flp-typ_CpaB"/>
</dbReference>
<dbReference type="InterPro" id="IPR013974">
    <property type="entry name" value="SAF"/>
</dbReference>
<protein>
    <submittedName>
        <fullName evidence="3">Flp pilus assembly protein CpaB</fullName>
    </submittedName>
</protein>
<feature type="region of interest" description="Disordered" evidence="1">
    <location>
        <begin position="296"/>
        <end position="346"/>
    </location>
</feature>
<comment type="caution">
    <text evidence="3">The sequence shown here is derived from an EMBL/GenBank/DDBJ whole genome shotgun (WGS) entry which is preliminary data.</text>
</comment>
<dbReference type="Proteomes" id="UP001239462">
    <property type="component" value="Unassembled WGS sequence"/>
</dbReference>
<feature type="domain" description="SAF" evidence="2">
    <location>
        <begin position="38"/>
        <end position="100"/>
    </location>
</feature>
<evidence type="ECO:0000313" key="4">
    <source>
        <dbReference type="Proteomes" id="UP001239462"/>
    </source>
</evidence>
<dbReference type="EMBL" id="JASZZN010000023">
    <property type="protein sequence ID" value="MDM4018598.1"/>
    <property type="molecule type" value="Genomic_DNA"/>
</dbReference>
<evidence type="ECO:0000313" key="3">
    <source>
        <dbReference type="EMBL" id="MDM4018598.1"/>
    </source>
</evidence>
<organism evidence="3 4">
    <name type="scientific">Roseiconus lacunae</name>
    <dbReference type="NCBI Taxonomy" id="2605694"/>
    <lineage>
        <taxon>Bacteria</taxon>
        <taxon>Pseudomonadati</taxon>
        <taxon>Planctomycetota</taxon>
        <taxon>Planctomycetia</taxon>
        <taxon>Pirellulales</taxon>
        <taxon>Pirellulaceae</taxon>
        <taxon>Roseiconus</taxon>
    </lineage>
</organism>
<reference evidence="3 4" key="1">
    <citation type="submission" date="2023-06" db="EMBL/GenBank/DDBJ databases">
        <title>Roseiconus lacunae JC819 isolated from Gulf of Mannar region, Tamil Nadu.</title>
        <authorList>
            <person name="Pk S."/>
            <person name="Ch S."/>
            <person name="Ch V.R."/>
        </authorList>
    </citation>
    <scope>NUCLEOTIDE SEQUENCE [LARGE SCALE GENOMIC DNA]</scope>
    <source>
        <strain evidence="3 4">JC819</strain>
    </source>
</reference>
<feature type="compositionally biased region" description="Low complexity" evidence="1">
    <location>
        <begin position="303"/>
        <end position="326"/>
    </location>
</feature>
<evidence type="ECO:0000259" key="2">
    <source>
        <dbReference type="SMART" id="SM00858"/>
    </source>
</evidence>
<proteinExistence type="predicted"/>
<sequence length="346" mass="37857">MRNKSLFLLLAGICGTIAAVGVGQWMQAQNGGTQIQMVEILVTTQAINAEEQITADKLSLEQWPADRVPIGSSADLTQFEGRFAKVPLYEGEPMLDVKLMNEVEDKVVPQGYSVVSLEAGRDGTVNLVSPGDRVDIRGFFTKGEFFPSDTALDVLTGVKVYGIDGITKFGEENPRPRNARNIQLLIRRADVDAFDFAKKLGEISLSLGSPSADEGTLAEGEMSESAKMFLQDLQDRRDEQERLRKEAELQNQNQNQDTTEPIRAESHGKKVVHRMVKMEGGRLVEYEWLEGETLPRISGELNPTNSPSGDGSSTTDTTDTQPAGGDDFLRGADSPFFAPETGEQGE</sequence>
<dbReference type="RefSeq" id="WP_160149352.1">
    <property type="nucleotide sequence ID" value="NZ_CP141221.1"/>
</dbReference>